<dbReference type="STRING" id="39966.A0A369K617"/>
<protein>
    <submittedName>
        <fullName evidence="2">Uncharacterized protein</fullName>
    </submittedName>
</protein>
<evidence type="ECO:0000313" key="3">
    <source>
        <dbReference type="Proteomes" id="UP000076154"/>
    </source>
</evidence>
<dbReference type="EMBL" id="LUEZ02000012">
    <property type="protein sequence ID" value="RDB28237.1"/>
    <property type="molecule type" value="Genomic_DNA"/>
</dbReference>
<feature type="region of interest" description="Disordered" evidence="1">
    <location>
        <begin position="1"/>
        <end position="30"/>
    </location>
</feature>
<accession>A0A369K617</accession>
<reference evidence="2" key="1">
    <citation type="submission" date="2018-04" db="EMBL/GenBank/DDBJ databases">
        <title>Whole genome sequencing of Hypsizygus marmoreus.</title>
        <authorList>
            <person name="Choi I.-G."/>
            <person name="Min B."/>
            <person name="Kim J.-G."/>
            <person name="Kim S."/>
            <person name="Oh Y.-L."/>
            <person name="Kong W.-S."/>
            <person name="Park H."/>
            <person name="Jeong J."/>
            <person name="Song E.-S."/>
        </authorList>
    </citation>
    <scope>NUCLEOTIDE SEQUENCE [LARGE SCALE GENOMIC DNA]</scope>
    <source>
        <strain evidence="2">51987-8</strain>
    </source>
</reference>
<keyword evidence="3" id="KW-1185">Reference proteome</keyword>
<dbReference type="Gene3D" id="3.10.110.10">
    <property type="entry name" value="Ubiquitin Conjugating Enzyme"/>
    <property type="match status" value="1"/>
</dbReference>
<dbReference type="Proteomes" id="UP000076154">
    <property type="component" value="Unassembled WGS sequence"/>
</dbReference>
<sequence length="247" mass="27731">MDSHRASKKSKHSSSSRTSPPGGNSVQDPDLASSEIRHAISTLIGTPDIPATAFARLLESMTAPLTNTLFLEESHACPVDNSGSVANLGHEELEGEEWDWKPVKSSMDPEEWSIWQELLGCRDELKRLGVQKWEAHIPGLPNTAWEKSVYASELDLENKGYDFSEDKKVTRPLRCWFIRPLFHVNCYPSEYCWSKLMLMNSLRITKLLHEVQLELIRPSVHAACSTDPFDQATSKCTINTTTFIGDG</sequence>
<dbReference type="OrthoDB" id="9973183at2759"/>
<organism evidence="2 3">
    <name type="scientific">Hypsizygus marmoreus</name>
    <name type="common">White beech mushroom</name>
    <name type="synonym">Agaricus marmoreus</name>
    <dbReference type="NCBI Taxonomy" id="39966"/>
    <lineage>
        <taxon>Eukaryota</taxon>
        <taxon>Fungi</taxon>
        <taxon>Dikarya</taxon>
        <taxon>Basidiomycota</taxon>
        <taxon>Agaricomycotina</taxon>
        <taxon>Agaricomycetes</taxon>
        <taxon>Agaricomycetidae</taxon>
        <taxon>Agaricales</taxon>
        <taxon>Tricholomatineae</taxon>
        <taxon>Lyophyllaceae</taxon>
        <taxon>Hypsizygus</taxon>
    </lineage>
</organism>
<name>A0A369K617_HYPMA</name>
<dbReference type="AlphaFoldDB" id="A0A369K617"/>
<feature type="compositionally biased region" description="Basic residues" evidence="1">
    <location>
        <begin position="1"/>
        <end position="14"/>
    </location>
</feature>
<dbReference type="InParanoid" id="A0A369K617"/>
<comment type="caution">
    <text evidence="2">The sequence shown here is derived from an EMBL/GenBank/DDBJ whole genome shotgun (WGS) entry which is preliminary data.</text>
</comment>
<evidence type="ECO:0000256" key="1">
    <source>
        <dbReference type="SAM" id="MobiDB-lite"/>
    </source>
</evidence>
<gene>
    <name evidence="2" type="ORF">Hypma_001490</name>
</gene>
<proteinExistence type="predicted"/>
<dbReference type="InterPro" id="IPR016135">
    <property type="entry name" value="UBQ-conjugating_enzyme/RWD"/>
</dbReference>
<evidence type="ECO:0000313" key="2">
    <source>
        <dbReference type="EMBL" id="RDB28237.1"/>
    </source>
</evidence>